<dbReference type="OrthoDB" id="3022400at2759"/>
<name>A0A8H5LWI5_9AGAR</name>
<protein>
    <recommendedName>
        <fullName evidence="4">F-box domain-containing protein</fullName>
    </recommendedName>
</protein>
<dbReference type="AlphaFoldDB" id="A0A8H5LWI5"/>
<gene>
    <name evidence="2" type="ORF">D9758_005103</name>
</gene>
<dbReference type="InterPro" id="IPR032675">
    <property type="entry name" value="LRR_dom_sf"/>
</dbReference>
<keyword evidence="3" id="KW-1185">Reference proteome</keyword>
<comment type="caution">
    <text evidence="2">The sequence shown here is derived from an EMBL/GenBank/DDBJ whole genome shotgun (WGS) entry which is preliminary data.</text>
</comment>
<accession>A0A8H5LWI5</accession>
<dbReference type="SUPFAM" id="SSF52047">
    <property type="entry name" value="RNI-like"/>
    <property type="match status" value="1"/>
</dbReference>
<reference evidence="2 3" key="1">
    <citation type="journal article" date="2020" name="ISME J.">
        <title>Uncovering the hidden diversity of litter-decomposition mechanisms in mushroom-forming fungi.</title>
        <authorList>
            <person name="Floudas D."/>
            <person name="Bentzer J."/>
            <person name="Ahren D."/>
            <person name="Johansson T."/>
            <person name="Persson P."/>
            <person name="Tunlid A."/>
        </authorList>
    </citation>
    <scope>NUCLEOTIDE SEQUENCE [LARGE SCALE GENOMIC DNA]</scope>
    <source>
        <strain evidence="2 3">CBS 291.85</strain>
    </source>
</reference>
<evidence type="ECO:0000313" key="3">
    <source>
        <dbReference type="Proteomes" id="UP000559256"/>
    </source>
</evidence>
<feature type="region of interest" description="Disordered" evidence="1">
    <location>
        <begin position="547"/>
        <end position="569"/>
    </location>
</feature>
<evidence type="ECO:0000313" key="2">
    <source>
        <dbReference type="EMBL" id="KAF5372157.1"/>
    </source>
</evidence>
<organism evidence="2 3">
    <name type="scientific">Tetrapyrgos nigripes</name>
    <dbReference type="NCBI Taxonomy" id="182062"/>
    <lineage>
        <taxon>Eukaryota</taxon>
        <taxon>Fungi</taxon>
        <taxon>Dikarya</taxon>
        <taxon>Basidiomycota</taxon>
        <taxon>Agaricomycotina</taxon>
        <taxon>Agaricomycetes</taxon>
        <taxon>Agaricomycetidae</taxon>
        <taxon>Agaricales</taxon>
        <taxon>Marasmiineae</taxon>
        <taxon>Marasmiaceae</taxon>
        <taxon>Tetrapyrgos</taxon>
    </lineage>
</organism>
<dbReference type="Gene3D" id="3.80.10.10">
    <property type="entry name" value="Ribonuclease Inhibitor"/>
    <property type="match status" value="1"/>
</dbReference>
<feature type="compositionally biased region" description="Acidic residues" evidence="1">
    <location>
        <begin position="549"/>
        <end position="569"/>
    </location>
</feature>
<evidence type="ECO:0008006" key="4">
    <source>
        <dbReference type="Google" id="ProtNLM"/>
    </source>
</evidence>
<dbReference type="EMBL" id="JAACJM010000006">
    <property type="protein sequence ID" value="KAF5372157.1"/>
    <property type="molecule type" value="Genomic_DNA"/>
</dbReference>
<sequence>MAYLICHPLHPRITQTPDKITEALRSPVGSFYSLLNNISQHIQEGEVDLSNLTTRILALESTLKTLKQEQESLQVYLNRCRSAVAPIRCLPFEIMDHIFVLASECNRFSLDAALHKDPIAFSLAAVCRSWRDVALATPRIWSSLAIRIMQGERWLELRSDSLTTVIDLCLARSRHLPLSVTLDLQNINSIPRTVMERLVSESHRWCNLTISLNSRLGRFAEEKILSTITELPALAALECSNATDALVRLSQGLKKAPKLASLKLVNSEWPHQKIANMSSLTSLELDGDVVPEGTEWVPRCPNLTHLSLWALQTTRSYRRVRDIPAGSRSITSLSVMLWTHVDCVTGELLRNLELPLLTSLSLTGPSEYPGPCEKALNTLWGCISHSGCTLSSLRLDNVPIDDKAFITLLKLIPSLTEIIIDHHDPTLHRPLITDALFQAMQLPGKQKPTKATKKSTRSTVQLESPPDLLLPKLQQLSLKVGCQTFKSKQFVDMVSSRRNLQAVYVELGAKCLQLVELIVLDEANDGLDAYEALFELKEEGLRVEVKIPEDEEVKEPVQDVDEEDEDDEE</sequence>
<dbReference type="Proteomes" id="UP000559256">
    <property type="component" value="Unassembled WGS sequence"/>
</dbReference>
<evidence type="ECO:0000256" key="1">
    <source>
        <dbReference type="SAM" id="MobiDB-lite"/>
    </source>
</evidence>
<proteinExistence type="predicted"/>